<evidence type="ECO:0000313" key="2">
    <source>
        <dbReference type="EMBL" id="PKI55343.1"/>
    </source>
</evidence>
<evidence type="ECO:0000256" key="1">
    <source>
        <dbReference type="SAM" id="MobiDB-lite"/>
    </source>
</evidence>
<sequence length="161" mass="17700">MGLVWIHAPYRKPKFNRCQGFKVGGGNRTPRGEECRPLRLLATNLSAQGAKARAFEPIDLRRVKPLQPLRVKPRGVKPFEASPRVEPLELQRAEGLKVSPEDKAPQSEPGQGAEAQSSGHFDPLTIEGLEGEVMGFDTLNDGKRGRVPMSLEGIRVELANL</sequence>
<dbReference type="EMBL" id="PGOL01001709">
    <property type="protein sequence ID" value="PKI55343.1"/>
    <property type="molecule type" value="Genomic_DNA"/>
</dbReference>
<evidence type="ECO:0000313" key="3">
    <source>
        <dbReference type="Proteomes" id="UP000233551"/>
    </source>
</evidence>
<feature type="compositionally biased region" description="Basic and acidic residues" evidence="1">
    <location>
        <begin position="86"/>
        <end position="105"/>
    </location>
</feature>
<proteinExistence type="predicted"/>
<keyword evidence="3" id="KW-1185">Reference proteome</keyword>
<gene>
    <name evidence="2" type="ORF">CRG98_024253</name>
</gene>
<comment type="caution">
    <text evidence="2">The sequence shown here is derived from an EMBL/GenBank/DDBJ whole genome shotgun (WGS) entry which is preliminary data.</text>
</comment>
<dbReference type="Proteomes" id="UP000233551">
    <property type="component" value="Unassembled WGS sequence"/>
</dbReference>
<accession>A0A2I0JH74</accession>
<organism evidence="2 3">
    <name type="scientific">Punica granatum</name>
    <name type="common">Pomegranate</name>
    <dbReference type="NCBI Taxonomy" id="22663"/>
    <lineage>
        <taxon>Eukaryota</taxon>
        <taxon>Viridiplantae</taxon>
        <taxon>Streptophyta</taxon>
        <taxon>Embryophyta</taxon>
        <taxon>Tracheophyta</taxon>
        <taxon>Spermatophyta</taxon>
        <taxon>Magnoliopsida</taxon>
        <taxon>eudicotyledons</taxon>
        <taxon>Gunneridae</taxon>
        <taxon>Pentapetalae</taxon>
        <taxon>rosids</taxon>
        <taxon>malvids</taxon>
        <taxon>Myrtales</taxon>
        <taxon>Lythraceae</taxon>
        <taxon>Punica</taxon>
    </lineage>
</organism>
<protein>
    <submittedName>
        <fullName evidence="2">Uncharacterized protein</fullName>
    </submittedName>
</protein>
<feature type="region of interest" description="Disordered" evidence="1">
    <location>
        <begin position="74"/>
        <end position="127"/>
    </location>
</feature>
<dbReference type="AlphaFoldDB" id="A0A2I0JH74"/>
<name>A0A2I0JH74_PUNGR</name>
<reference evidence="2 3" key="1">
    <citation type="submission" date="2017-11" db="EMBL/GenBank/DDBJ databases">
        <title>De-novo sequencing of pomegranate (Punica granatum L.) genome.</title>
        <authorList>
            <person name="Akparov Z."/>
            <person name="Amiraslanov A."/>
            <person name="Hajiyeva S."/>
            <person name="Abbasov M."/>
            <person name="Kaur K."/>
            <person name="Hamwieh A."/>
            <person name="Solovyev V."/>
            <person name="Salamov A."/>
            <person name="Braich B."/>
            <person name="Kosarev P."/>
            <person name="Mahmoud A."/>
            <person name="Hajiyev E."/>
            <person name="Babayeva S."/>
            <person name="Izzatullayeva V."/>
            <person name="Mammadov A."/>
            <person name="Mammadov A."/>
            <person name="Sharifova S."/>
            <person name="Ojaghi J."/>
            <person name="Eynullazada K."/>
            <person name="Bayramov B."/>
            <person name="Abdulazimova A."/>
            <person name="Shahmuradov I."/>
        </authorList>
    </citation>
    <scope>NUCLEOTIDE SEQUENCE [LARGE SCALE GENOMIC DNA]</scope>
    <source>
        <strain evidence="3">cv. AG2017</strain>
        <tissue evidence="2">Leaf</tissue>
    </source>
</reference>